<evidence type="ECO:0000313" key="3">
    <source>
        <dbReference type="EMBL" id="KIO12974.1"/>
    </source>
</evidence>
<organism evidence="3 4">
    <name type="scientific">Pisolithus tinctorius Marx 270</name>
    <dbReference type="NCBI Taxonomy" id="870435"/>
    <lineage>
        <taxon>Eukaryota</taxon>
        <taxon>Fungi</taxon>
        <taxon>Dikarya</taxon>
        <taxon>Basidiomycota</taxon>
        <taxon>Agaricomycotina</taxon>
        <taxon>Agaricomycetes</taxon>
        <taxon>Agaricomycetidae</taxon>
        <taxon>Boletales</taxon>
        <taxon>Sclerodermatineae</taxon>
        <taxon>Pisolithaceae</taxon>
        <taxon>Pisolithus</taxon>
    </lineage>
</organism>
<evidence type="ECO:0000256" key="1">
    <source>
        <dbReference type="SAM" id="MobiDB-lite"/>
    </source>
</evidence>
<evidence type="ECO:0000259" key="2">
    <source>
        <dbReference type="Pfam" id="PF25995"/>
    </source>
</evidence>
<dbReference type="PANTHER" id="PTHR31011:SF2">
    <property type="entry name" value="PROTEIN STB2-RELATED"/>
    <property type="match status" value="1"/>
</dbReference>
<dbReference type="InParanoid" id="A0A0C3PVT2"/>
<reference evidence="3 4" key="1">
    <citation type="submission" date="2014-04" db="EMBL/GenBank/DDBJ databases">
        <authorList>
            <consortium name="DOE Joint Genome Institute"/>
            <person name="Kuo A."/>
            <person name="Kohler A."/>
            <person name="Costa M.D."/>
            <person name="Nagy L.G."/>
            <person name="Floudas D."/>
            <person name="Copeland A."/>
            <person name="Barry K.W."/>
            <person name="Cichocki N."/>
            <person name="Veneault-Fourrey C."/>
            <person name="LaButti K."/>
            <person name="Lindquist E.A."/>
            <person name="Lipzen A."/>
            <person name="Lundell T."/>
            <person name="Morin E."/>
            <person name="Murat C."/>
            <person name="Sun H."/>
            <person name="Tunlid A."/>
            <person name="Henrissat B."/>
            <person name="Grigoriev I.V."/>
            <person name="Hibbett D.S."/>
            <person name="Martin F."/>
            <person name="Nordberg H.P."/>
            <person name="Cantor M.N."/>
            <person name="Hua S.X."/>
        </authorList>
    </citation>
    <scope>NUCLEOTIDE SEQUENCE [LARGE SCALE GENOMIC DNA]</scope>
    <source>
        <strain evidence="3 4">Marx 270</strain>
    </source>
</reference>
<feature type="compositionally biased region" description="Basic and acidic residues" evidence="1">
    <location>
        <begin position="592"/>
        <end position="607"/>
    </location>
</feature>
<dbReference type="PANTHER" id="PTHR31011">
    <property type="entry name" value="PROTEIN STB2-RELATED"/>
    <property type="match status" value="1"/>
</dbReference>
<gene>
    <name evidence="3" type="ORF">M404DRAFT_123864</name>
</gene>
<keyword evidence="4" id="KW-1185">Reference proteome</keyword>
<proteinExistence type="predicted"/>
<dbReference type="InterPro" id="IPR038919">
    <property type="entry name" value="STB2/STB2"/>
</dbReference>
<name>A0A0C3PVT2_PISTI</name>
<feature type="domain" description="STB6-like N-terminal" evidence="2">
    <location>
        <begin position="16"/>
        <end position="160"/>
    </location>
</feature>
<dbReference type="AlphaFoldDB" id="A0A0C3PVT2"/>
<feature type="non-terminal residue" evidence="3">
    <location>
        <position position="848"/>
    </location>
</feature>
<dbReference type="EMBL" id="KN831947">
    <property type="protein sequence ID" value="KIO12974.1"/>
    <property type="molecule type" value="Genomic_DNA"/>
</dbReference>
<protein>
    <recommendedName>
        <fullName evidence="2">STB6-like N-terminal domain-containing protein</fullName>
    </recommendedName>
</protein>
<sequence>MEKGAVAIDVEGDGERWIGLKSRFEIVVERMELTGYQVYAVEKWVVERNRPVTLLAVYTGDPSHKARAIIQIVVTALSPMAGLSYLEAVDEFTAAVQHLRKQVGGRPKQASCLSLGIQQGTLMVTSLAHFRSDYTIVHIPDGDFLAVQDRLYSNINLLRMGCSGRGAVTLDEPSETTKERFKSMYFFSDAPPPASAYRPMTHSRTHSRAYSHPVTSLSLSTAAAEGPHFPVSSNQPSVVSLHHSNASQTSALMTTASSRNPYFVLYVLELVKLVQAALAICGLFPLPSPPILRPMFDGLLCDVTVEGIRRWGAEIGEKVPGFEATERIADPNMISLLLSFVLSARNKLCTLVQGVPKDPFLHPHEFLIALASYAQSQSLGGYSSATQLTGGLASTGPALVPATPLPSATVFSLSNSVGSSGSSTHASASLNPYGSSAAKVYLTFLLHTTMLSAHEKLRHADSRRVHRVLLSKLDVGPTSEEDATDEEKKGLGGRVMGLVSRTSVGAGGIISPIADLGSLIRIVLSGRDRNREREKDRGSRDTESWKEHMDVMDEKEKVAGSVRALWGGKVEALVRMRERAEGKWARLVRNERERERDANWKDKDRPTLSDIEDPAVKSNGEDELAFGGAWSGKVQKKLEMWAGINRSKRSVDLPGLGKFSGRASSVAIPLSAQSSSSGHVYPASEVKGLGISAHTLPQDGGANDEDELPSSGQVSPISISRSHHPFMLAESADVSSANLAGMGMPKQSSGEHAQEPRGTRSAQAPNVALCRRHTFHDLDSVRNTPVLRVEWMQIDVELCGQILVMRRREAHLEGVIKCLEYFTNTLSHTNASLRTAYENHDPIIKTLT</sequence>
<dbReference type="STRING" id="870435.A0A0C3PVT2"/>
<dbReference type="Pfam" id="PF25995">
    <property type="entry name" value="STB6_N"/>
    <property type="match status" value="1"/>
</dbReference>
<dbReference type="HOGENOM" id="CLU_010710_0_0_1"/>
<feature type="region of interest" description="Disordered" evidence="1">
    <location>
        <begin position="592"/>
        <end position="615"/>
    </location>
</feature>
<evidence type="ECO:0000313" key="4">
    <source>
        <dbReference type="Proteomes" id="UP000054217"/>
    </source>
</evidence>
<dbReference type="OrthoDB" id="19806at2759"/>
<feature type="region of interest" description="Disordered" evidence="1">
    <location>
        <begin position="739"/>
        <end position="764"/>
    </location>
</feature>
<dbReference type="InterPro" id="IPR059025">
    <property type="entry name" value="STB6_N"/>
</dbReference>
<accession>A0A0C3PVT2</accession>
<dbReference type="GO" id="GO:0070822">
    <property type="term" value="C:Sin3-type complex"/>
    <property type="evidence" value="ECO:0007669"/>
    <property type="project" value="TreeGrafter"/>
</dbReference>
<reference evidence="4" key="2">
    <citation type="submission" date="2015-01" db="EMBL/GenBank/DDBJ databases">
        <title>Evolutionary Origins and Diversification of the Mycorrhizal Mutualists.</title>
        <authorList>
            <consortium name="DOE Joint Genome Institute"/>
            <consortium name="Mycorrhizal Genomics Consortium"/>
            <person name="Kohler A."/>
            <person name="Kuo A."/>
            <person name="Nagy L.G."/>
            <person name="Floudas D."/>
            <person name="Copeland A."/>
            <person name="Barry K.W."/>
            <person name="Cichocki N."/>
            <person name="Veneault-Fourrey C."/>
            <person name="LaButti K."/>
            <person name="Lindquist E.A."/>
            <person name="Lipzen A."/>
            <person name="Lundell T."/>
            <person name="Morin E."/>
            <person name="Murat C."/>
            <person name="Riley R."/>
            <person name="Ohm R."/>
            <person name="Sun H."/>
            <person name="Tunlid A."/>
            <person name="Henrissat B."/>
            <person name="Grigoriev I.V."/>
            <person name="Hibbett D.S."/>
            <person name="Martin F."/>
        </authorList>
    </citation>
    <scope>NUCLEOTIDE SEQUENCE [LARGE SCALE GENOMIC DNA]</scope>
    <source>
        <strain evidence="4">Marx 270</strain>
    </source>
</reference>
<feature type="region of interest" description="Disordered" evidence="1">
    <location>
        <begin position="693"/>
        <end position="716"/>
    </location>
</feature>
<dbReference type="Proteomes" id="UP000054217">
    <property type="component" value="Unassembled WGS sequence"/>
</dbReference>